<gene>
    <name evidence="2" type="ORF">MHK08_12170</name>
</gene>
<dbReference type="Gene3D" id="3.90.79.10">
    <property type="entry name" value="Nucleoside Triphosphate Pyrophosphohydrolase"/>
    <property type="match status" value="1"/>
</dbReference>
<dbReference type="Proteomes" id="UP001521911">
    <property type="component" value="Unassembled WGS sequence"/>
</dbReference>
<sequence length="133" mass="14190">MSSTSAHELVAVVLRDSSGRILVINTGDMPAFVLPFGAIDSEVDPALAAIAIAHEAIGMQLEKKHLRRLGTYTGGPKTQMHVYLAQETVTNPQPNEEIPELAWVDPAAPDVDVAPLLKDSVFPAVEKLDPPSA</sequence>
<feature type="domain" description="Nudix hydrolase" evidence="1">
    <location>
        <begin position="10"/>
        <end position="109"/>
    </location>
</feature>
<comment type="caution">
    <text evidence="2">The sequence shown here is derived from an EMBL/GenBank/DDBJ whole genome shotgun (WGS) entry which is preliminary data.</text>
</comment>
<proteinExistence type="predicted"/>
<dbReference type="InterPro" id="IPR000086">
    <property type="entry name" value="NUDIX_hydrolase_dom"/>
</dbReference>
<evidence type="ECO:0000313" key="2">
    <source>
        <dbReference type="EMBL" id="MCG7277213.1"/>
    </source>
</evidence>
<dbReference type="SUPFAM" id="SSF55811">
    <property type="entry name" value="Nudix"/>
    <property type="match status" value="1"/>
</dbReference>
<keyword evidence="3" id="KW-1185">Reference proteome</keyword>
<organism evidence="2 3">
    <name type="scientific">Corynebacterium singulare</name>
    <dbReference type="NCBI Taxonomy" id="161899"/>
    <lineage>
        <taxon>Bacteria</taxon>
        <taxon>Bacillati</taxon>
        <taxon>Actinomycetota</taxon>
        <taxon>Actinomycetes</taxon>
        <taxon>Mycobacteriales</taxon>
        <taxon>Corynebacteriaceae</taxon>
        <taxon>Corynebacterium</taxon>
    </lineage>
</organism>
<evidence type="ECO:0000259" key="1">
    <source>
        <dbReference type="Pfam" id="PF00293"/>
    </source>
</evidence>
<dbReference type="InterPro" id="IPR015797">
    <property type="entry name" value="NUDIX_hydrolase-like_dom_sf"/>
</dbReference>
<dbReference type="EMBL" id="JAKRDF010000022">
    <property type="protein sequence ID" value="MCG7277213.1"/>
    <property type="molecule type" value="Genomic_DNA"/>
</dbReference>
<evidence type="ECO:0000313" key="3">
    <source>
        <dbReference type="Proteomes" id="UP001521911"/>
    </source>
</evidence>
<dbReference type="RefSeq" id="WP_239181239.1">
    <property type="nucleotide sequence ID" value="NZ_JAKRDF010000022.1"/>
</dbReference>
<name>A0ABS9PWZ4_9CORY</name>
<dbReference type="Pfam" id="PF00293">
    <property type="entry name" value="NUDIX"/>
    <property type="match status" value="1"/>
</dbReference>
<accession>A0ABS9PWZ4</accession>
<protein>
    <submittedName>
        <fullName evidence="2">NUDIX domain-containing protein</fullName>
    </submittedName>
</protein>
<reference evidence="2 3" key="1">
    <citation type="submission" date="2022-02" db="EMBL/GenBank/DDBJ databases">
        <title>Uncovering new skin microbiome diversity through culturing and metagenomics.</title>
        <authorList>
            <person name="Conlan S."/>
            <person name="Deming C."/>
            <person name="Nisc Comparative Sequencing Program N."/>
            <person name="Segre J.A."/>
        </authorList>
    </citation>
    <scope>NUCLEOTIDE SEQUENCE [LARGE SCALE GENOMIC DNA]</scope>
    <source>
        <strain evidence="2 3">ACRQV</strain>
    </source>
</reference>